<feature type="region of interest" description="Disordered" evidence="1">
    <location>
        <begin position="1"/>
        <end position="21"/>
    </location>
</feature>
<keyword evidence="3" id="KW-1185">Reference proteome</keyword>
<accession>A0ABU6RD02</accession>
<gene>
    <name evidence="2" type="ORF">PIB30_034675</name>
</gene>
<organism evidence="2 3">
    <name type="scientific">Stylosanthes scabra</name>
    <dbReference type="NCBI Taxonomy" id="79078"/>
    <lineage>
        <taxon>Eukaryota</taxon>
        <taxon>Viridiplantae</taxon>
        <taxon>Streptophyta</taxon>
        <taxon>Embryophyta</taxon>
        <taxon>Tracheophyta</taxon>
        <taxon>Spermatophyta</taxon>
        <taxon>Magnoliopsida</taxon>
        <taxon>eudicotyledons</taxon>
        <taxon>Gunneridae</taxon>
        <taxon>Pentapetalae</taxon>
        <taxon>rosids</taxon>
        <taxon>fabids</taxon>
        <taxon>Fabales</taxon>
        <taxon>Fabaceae</taxon>
        <taxon>Papilionoideae</taxon>
        <taxon>50 kb inversion clade</taxon>
        <taxon>dalbergioids sensu lato</taxon>
        <taxon>Dalbergieae</taxon>
        <taxon>Pterocarpus clade</taxon>
        <taxon>Stylosanthes</taxon>
    </lineage>
</organism>
<feature type="region of interest" description="Disordered" evidence="1">
    <location>
        <begin position="87"/>
        <end position="106"/>
    </location>
</feature>
<protein>
    <submittedName>
        <fullName evidence="2">Uncharacterized protein</fullName>
    </submittedName>
</protein>
<evidence type="ECO:0000256" key="1">
    <source>
        <dbReference type="SAM" id="MobiDB-lite"/>
    </source>
</evidence>
<evidence type="ECO:0000313" key="2">
    <source>
        <dbReference type="EMBL" id="MED6121912.1"/>
    </source>
</evidence>
<sequence length="134" mass="15166">MNVEQPPSSQDPTLWGSAHGPLVFAPTPKELTYVRKARKKPTLDMLLEQLQWRTLHNKKRQPAEVIDALVRNQEAFKKAHLHDVRLNLQQSQSSPPSALSSSRWESPSNNLWKVNVHATTGSNELVRMGVVIQD</sequence>
<proteinExistence type="predicted"/>
<dbReference type="Proteomes" id="UP001341840">
    <property type="component" value="Unassembled WGS sequence"/>
</dbReference>
<evidence type="ECO:0000313" key="3">
    <source>
        <dbReference type="Proteomes" id="UP001341840"/>
    </source>
</evidence>
<reference evidence="2 3" key="1">
    <citation type="journal article" date="2023" name="Plants (Basel)">
        <title>Bridging the Gap: Combining Genomics and Transcriptomics Approaches to Understand Stylosanthes scabra, an Orphan Legume from the Brazilian Caatinga.</title>
        <authorList>
            <person name="Ferreira-Neto J.R.C."/>
            <person name="da Silva M.D."/>
            <person name="Binneck E."/>
            <person name="de Melo N.F."/>
            <person name="da Silva R.H."/>
            <person name="de Melo A.L.T.M."/>
            <person name="Pandolfi V."/>
            <person name="Bustamante F.O."/>
            <person name="Brasileiro-Vidal A.C."/>
            <person name="Benko-Iseppon A.M."/>
        </authorList>
    </citation>
    <scope>NUCLEOTIDE SEQUENCE [LARGE SCALE GENOMIC DNA]</scope>
    <source>
        <tissue evidence="2">Leaves</tissue>
    </source>
</reference>
<name>A0ABU6RD02_9FABA</name>
<dbReference type="EMBL" id="JASCZI010030370">
    <property type="protein sequence ID" value="MED6121912.1"/>
    <property type="molecule type" value="Genomic_DNA"/>
</dbReference>
<comment type="caution">
    <text evidence="2">The sequence shown here is derived from an EMBL/GenBank/DDBJ whole genome shotgun (WGS) entry which is preliminary data.</text>
</comment>
<feature type="compositionally biased region" description="Polar residues" evidence="1">
    <location>
        <begin position="1"/>
        <end position="12"/>
    </location>
</feature>